<organism evidence="2 4">
    <name type="scientific">Brassica napus</name>
    <name type="common">Rape</name>
    <dbReference type="NCBI Taxonomy" id="3708"/>
    <lineage>
        <taxon>Eukaryota</taxon>
        <taxon>Viridiplantae</taxon>
        <taxon>Streptophyta</taxon>
        <taxon>Embryophyta</taxon>
        <taxon>Tracheophyta</taxon>
        <taxon>Spermatophyta</taxon>
        <taxon>Magnoliopsida</taxon>
        <taxon>eudicotyledons</taxon>
        <taxon>Gunneridae</taxon>
        <taxon>Pentapetalae</taxon>
        <taxon>rosids</taxon>
        <taxon>malvids</taxon>
        <taxon>Brassicales</taxon>
        <taxon>Brassicaceae</taxon>
        <taxon>Brassiceae</taxon>
        <taxon>Brassica</taxon>
    </lineage>
</organism>
<protein>
    <submittedName>
        <fullName evidence="2">Uncharacterized protein</fullName>
    </submittedName>
</protein>
<feature type="non-terminal residue" evidence="2">
    <location>
        <position position="356"/>
    </location>
</feature>
<evidence type="ECO:0000256" key="1">
    <source>
        <dbReference type="SAM" id="MobiDB-lite"/>
    </source>
</evidence>
<name>A0ABQ7XGG4_BRANA</name>
<dbReference type="EMBL" id="JAGKQM010000019">
    <property type="protein sequence ID" value="KAH0858907.1"/>
    <property type="molecule type" value="Genomic_DNA"/>
</dbReference>
<dbReference type="EMBL" id="JAGKQM010000519">
    <property type="protein sequence ID" value="KAH0854218.1"/>
    <property type="molecule type" value="Genomic_DNA"/>
</dbReference>
<evidence type="ECO:0000313" key="2">
    <source>
        <dbReference type="EMBL" id="KAH0854218.1"/>
    </source>
</evidence>
<dbReference type="Proteomes" id="UP000824890">
    <property type="component" value="Unassembled WGS sequence"/>
</dbReference>
<evidence type="ECO:0000313" key="3">
    <source>
        <dbReference type="EMBL" id="KAH0858907.1"/>
    </source>
</evidence>
<sequence>MSKKSNSFCFFQSRASVHYFTNRSDHGDLSNLFLKAEGWPLQTDSSRQNCFVLGGPKGDAHLSLYHHLNTFKDLQRQGSLYEFGDASVAIRFTDQTVLVDLASPCQPTDLKRTESCVYLSVFDCLAKFLNEKFASFWCGTKGGSASKHKPKVSWRSALSELPLSHCLEDIVGSILTFELKLSPFNFSTKYQSFTISGFFKSHQRPPLPLLENHGGDDMPSGSALKRSPLGLNSRDLNQSGRSGDSIVEGERATTARLFSLRDLTDTIWTAVSSGFDFGCGSRFKPVLVFLEKSKCRESCLSPLRMSSGGRGRLSRAQKGKAVARATESSPARVVESNSPSDFETIHREAMMDTENM</sequence>
<accession>A0ABQ7XGG4</accession>
<reference evidence="2 4" key="1">
    <citation type="submission" date="2021-05" db="EMBL/GenBank/DDBJ databases">
        <title>Genome Assembly of Synthetic Allotetraploid Brassica napus Reveals Homoeologous Exchanges between Subgenomes.</title>
        <authorList>
            <person name="Davis J.T."/>
        </authorList>
    </citation>
    <scope>NUCLEOTIDE SEQUENCE [LARGE SCALE GENOMIC DNA]</scope>
    <source>
        <strain evidence="4">cv. Da-Ae</strain>
        <tissue evidence="2">Seedling</tissue>
    </source>
</reference>
<comment type="caution">
    <text evidence="2">The sequence shown here is derived from an EMBL/GenBank/DDBJ whole genome shotgun (WGS) entry which is preliminary data.</text>
</comment>
<proteinExistence type="predicted"/>
<feature type="region of interest" description="Disordered" evidence="1">
    <location>
        <begin position="209"/>
        <end position="246"/>
    </location>
</feature>
<keyword evidence="4" id="KW-1185">Reference proteome</keyword>
<evidence type="ECO:0000313" key="4">
    <source>
        <dbReference type="Proteomes" id="UP000824890"/>
    </source>
</evidence>
<gene>
    <name evidence="3" type="ORF">HID58_087168</name>
    <name evidence="2" type="ORF">HID58_090106</name>
</gene>